<evidence type="ECO:0000259" key="5">
    <source>
        <dbReference type="Pfam" id="PF04542"/>
    </source>
</evidence>
<dbReference type="AlphaFoldDB" id="W8W0N8"/>
<dbReference type="OrthoDB" id="1056775at2"/>
<reference evidence="7 8" key="1">
    <citation type="journal article" date="2014" name="Proc. Natl. Acad. Sci. U.S.A.">
        <title>Functional characterization of flavobacteria rhodopsins reveals a unique class of light-driven chloride pump in bacteria.</title>
        <authorList>
            <person name="Yoshizawa S."/>
            <person name="Kumagai Y."/>
            <person name="Kim H."/>
            <person name="Ogura Y."/>
            <person name="Hayashi T."/>
            <person name="Iwasaki W."/>
            <person name="DeLong E.F."/>
            <person name="Kogure K."/>
        </authorList>
    </citation>
    <scope>NUCLEOTIDE SEQUENCE [LARGE SCALE GENOMIC DNA]</scope>
    <source>
        <strain evidence="7 8">S1-08</strain>
    </source>
</reference>
<dbReference type="GO" id="GO:0003677">
    <property type="term" value="F:DNA binding"/>
    <property type="evidence" value="ECO:0007669"/>
    <property type="project" value="InterPro"/>
</dbReference>
<dbReference type="Gene3D" id="1.10.1740.10">
    <property type="match status" value="1"/>
</dbReference>
<dbReference type="Proteomes" id="UP000031760">
    <property type="component" value="Chromosome"/>
</dbReference>
<dbReference type="InterPro" id="IPR013324">
    <property type="entry name" value="RNA_pol_sigma_r3/r4-like"/>
</dbReference>
<keyword evidence="4" id="KW-0804">Transcription</keyword>
<evidence type="ECO:0000259" key="6">
    <source>
        <dbReference type="Pfam" id="PF08281"/>
    </source>
</evidence>
<accession>W8W0N8</accession>
<dbReference type="InterPro" id="IPR039425">
    <property type="entry name" value="RNA_pol_sigma-70-like"/>
</dbReference>
<dbReference type="InterPro" id="IPR013325">
    <property type="entry name" value="RNA_pol_sigma_r2"/>
</dbReference>
<name>W8W0N8_9FLAO</name>
<evidence type="ECO:0000256" key="2">
    <source>
        <dbReference type="ARBA" id="ARBA00023015"/>
    </source>
</evidence>
<sequence length="183" mass="21396">MNQNNSSLSQIIIGCRKQKLGDQEKLYHTYKKDLYNLALKYSRNTEDAEDILHDAFIVIFKTIRKYKETGSFEGWMKRIVIFKAIDRYKLGKSKHQITDQQAQVDEEEFDTGNLFTIDEILQVVQELPDQYRLVFNLYQMDGFSHKEIADSLGITVGTSKSNLSRSKKILSQKLTDLRNNKQY</sequence>
<dbReference type="NCBIfam" id="TIGR02937">
    <property type="entry name" value="sigma70-ECF"/>
    <property type="match status" value="1"/>
</dbReference>
<proteinExistence type="inferred from homology"/>
<evidence type="ECO:0000256" key="3">
    <source>
        <dbReference type="ARBA" id="ARBA00023082"/>
    </source>
</evidence>
<dbReference type="EMBL" id="AP014548">
    <property type="protein sequence ID" value="BAO56651.1"/>
    <property type="molecule type" value="Genomic_DNA"/>
</dbReference>
<evidence type="ECO:0000313" key="7">
    <source>
        <dbReference type="EMBL" id="BAO56651.1"/>
    </source>
</evidence>
<dbReference type="InterPro" id="IPR036388">
    <property type="entry name" value="WH-like_DNA-bd_sf"/>
</dbReference>
<organism evidence="7 8">
    <name type="scientific">Nonlabens marinus S1-08</name>
    <dbReference type="NCBI Taxonomy" id="1454201"/>
    <lineage>
        <taxon>Bacteria</taxon>
        <taxon>Pseudomonadati</taxon>
        <taxon>Bacteroidota</taxon>
        <taxon>Flavobacteriia</taxon>
        <taxon>Flavobacteriales</taxon>
        <taxon>Flavobacteriaceae</taxon>
        <taxon>Nonlabens</taxon>
    </lineage>
</organism>
<comment type="similarity">
    <text evidence="1">Belongs to the sigma-70 factor family. ECF subfamily.</text>
</comment>
<dbReference type="RefSeq" id="WP_084217714.1">
    <property type="nucleotide sequence ID" value="NZ_AP014548.1"/>
</dbReference>
<keyword evidence="2" id="KW-0805">Transcription regulation</keyword>
<dbReference type="HOGENOM" id="CLU_047691_3_2_10"/>
<dbReference type="STRING" id="1454201.NMS_2642"/>
<dbReference type="Pfam" id="PF04542">
    <property type="entry name" value="Sigma70_r2"/>
    <property type="match status" value="1"/>
</dbReference>
<evidence type="ECO:0000256" key="4">
    <source>
        <dbReference type="ARBA" id="ARBA00023163"/>
    </source>
</evidence>
<evidence type="ECO:0000313" key="8">
    <source>
        <dbReference type="Proteomes" id="UP000031760"/>
    </source>
</evidence>
<dbReference type="InterPro" id="IPR014284">
    <property type="entry name" value="RNA_pol_sigma-70_dom"/>
</dbReference>
<feature type="domain" description="RNA polymerase sigma-70 region 2" evidence="5">
    <location>
        <begin position="26"/>
        <end position="89"/>
    </location>
</feature>
<dbReference type="CDD" id="cd06171">
    <property type="entry name" value="Sigma70_r4"/>
    <property type="match status" value="1"/>
</dbReference>
<dbReference type="PANTHER" id="PTHR43133:SF46">
    <property type="entry name" value="RNA POLYMERASE SIGMA-70 FACTOR ECF SUBFAMILY"/>
    <property type="match status" value="1"/>
</dbReference>
<gene>
    <name evidence="7" type="ORF">NMS_2642</name>
</gene>
<protein>
    <submittedName>
        <fullName evidence="7">RNA polymerase ECF-type sigma factor</fullName>
    </submittedName>
</protein>
<dbReference type="GO" id="GO:0016987">
    <property type="term" value="F:sigma factor activity"/>
    <property type="evidence" value="ECO:0007669"/>
    <property type="project" value="UniProtKB-KW"/>
</dbReference>
<dbReference type="InterPro" id="IPR007627">
    <property type="entry name" value="RNA_pol_sigma70_r2"/>
</dbReference>
<dbReference type="InterPro" id="IPR013249">
    <property type="entry name" value="RNA_pol_sigma70_r4_t2"/>
</dbReference>
<feature type="domain" description="RNA polymerase sigma factor 70 region 4 type 2" evidence="6">
    <location>
        <begin position="118"/>
        <end position="169"/>
    </location>
</feature>
<dbReference type="SUPFAM" id="SSF88946">
    <property type="entry name" value="Sigma2 domain of RNA polymerase sigma factors"/>
    <property type="match status" value="1"/>
</dbReference>
<dbReference type="PANTHER" id="PTHR43133">
    <property type="entry name" value="RNA POLYMERASE ECF-TYPE SIGMA FACTO"/>
    <property type="match status" value="1"/>
</dbReference>
<dbReference type="GO" id="GO:0006352">
    <property type="term" value="P:DNA-templated transcription initiation"/>
    <property type="evidence" value="ECO:0007669"/>
    <property type="project" value="InterPro"/>
</dbReference>
<keyword evidence="3" id="KW-0731">Sigma factor</keyword>
<dbReference type="SUPFAM" id="SSF88659">
    <property type="entry name" value="Sigma3 and sigma4 domains of RNA polymerase sigma factors"/>
    <property type="match status" value="1"/>
</dbReference>
<dbReference type="Gene3D" id="1.10.10.10">
    <property type="entry name" value="Winged helix-like DNA-binding domain superfamily/Winged helix DNA-binding domain"/>
    <property type="match status" value="1"/>
</dbReference>
<evidence type="ECO:0000256" key="1">
    <source>
        <dbReference type="ARBA" id="ARBA00010641"/>
    </source>
</evidence>
<keyword evidence="8" id="KW-1185">Reference proteome</keyword>
<dbReference type="KEGG" id="nmf:NMS_2642"/>
<dbReference type="Pfam" id="PF08281">
    <property type="entry name" value="Sigma70_r4_2"/>
    <property type="match status" value="1"/>
</dbReference>